<comment type="function">
    <text evidence="7">Catalyzes the ferrous insertion into protoporphyrin IX.</text>
</comment>
<keyword evidence="3 7" id="KW-0350">Heme biosynthesis</keyword>
<keyword evidence="4 7" id="KW-0456">Lyase</keyword>
<comment type="catalytic activity">
    <reaction evidence="7">
        <text>heme b + 2 H(+) = protoporphyrin IX + Fe(2+)</text>
        <dbReference type="Rhea" id="RHEA:22584"/>
        <dbReference type="ChEBI" id="CHEBI:15378"/>
        <dbReference type="ChEBI" id="CHEBI:29033"/>
        <dbReference type="ChEBI" id="CHEBI:57306"/>
        <dbReference type="ChEBI" id="CHEBI:60344"/>
        <dbReference type="EC" id="4.98.1.1"/>
    </reaction>
</comment>
<dbReference type="SUPFAM" id="SSF53800">
    <property type="entry name" value="Chelatase"/>
    <property type="match status" value="1"/>
</dbReference>
<gene>
    <name evidence="7 9" type="primary">hemH</name>
    <name evidence="9" type="ORF">L21SP5_03561</name>
</gene>
<dbReference type="GO" id="GO:0006783">
    <property type="term" value="P:heme biosynthetic process"/>
    <property type="evidence" value="ECO:0007669"/>
    <property type="project" value="UniProtKB-UniRule"/>
</dbReference>
<dbReference type="Pfam" id="PF00762">
    <property type="entry name" value="Ferrochelatase"/>
    <property type="match status" value="1"/>
</dbReference>
<evidence type="ECO:0000313" key="10">
    <source>
        <dbReference type="Proteomes" id="UP000064893"/>
    </source>
</evidence>
<dbReference type="Proteomes" id="UP000064893">
    <property type="component" value="Chromosome"/>
</dbReference>
<name>A0A0S2I4B6_9BACT</name>
<dbReference type="KEGG" id="blq:L21SP5_03561"/>
<dbReference type="InterPro" id="IPR033644">
    <property type="entry name" value="Ferrochelatase_C"/>
</dbReference>
<evidence type="ECO:0000256" key="4">
    <source>
        <dbReference type="ARBA" id="ARBA00023239"/>
    </source>
</evidence>
<dbReference type="RefSeq" id="WP_057954485.1">
    <property type="nucleotide sequence ID" value="NZ_CP013118.1"/>
</dbReference>
<dbReference type="EMBL" id="CP013118">
    <property type="protein sequence ID" value="ALO17169.1"/>
    <property type="molecule type" value="Genomic_DNA"/>
</dbReference>
<organism evidence="9 10">
    <name type="scientific">Salinivirga cyanobacteriivorans</name>
    <dbReference type="NCBI Taxonomy" id="1307839"/>
    <lineage>
        <taxon>Bacteria</taxon>
        <taxon>Pseudomonadati</taxon>
        <taxon>Bacteroidota</taxon>
        <taxon>Bacteroidia</taxon>
        <taxon>Bacteroidales</taxon>
        <taxon>Salinivirgaceae</taxon>
        <taxon>Salinivirga</taxon>
    </lineage>
</organism>
<evidence type="ECO:0000256" key="2">
    <source>
        <dbReference type="ARBA" id="ARBA00023004"/>
    </source>
</evidence>
<evidence type="ECO:0000256" key="3">
    <source>
        <dbReference type="ARBA" id="ARBA00023133"/>
    </source>
</evidence>
<comment type="pathway">
    <text evidence="7">Porphyrin-containing compound metabolism; protoheme biosynthesis; protoheme from protoporphyrin-IX: step 1/1.</text>
</comment>
<evidence type="ECO:0000256" key="8">
    <source>
        <dbReference type="RuleBase" id="RU004185"/>
    </source>
</evidence>
<dbReference type="PANTHER" id="PTHR11108:SF1">
    <property type="entry name" value="FERROCHELATASE, MITOCHONDRIAL"/>
    <property type="match status" value="1"/>
</dbReference>
<dbReference type="UniPathway" id="UPA00252">
    <property type="reaction ID" value="UER00325"/>
</dbReference>
<dbReference type="InterPro" id="IPR001015">
    <property type="entry name" value="Ferrochelatase"/>
</dbReference>
<dbReference type="InterPro" id="IPR033659">
    <property type="entry name" value="Ferrochelatase_N"/>
</dbReference>
<dbReference type="STRING" id="1307839.L21SP5_03561"/>
<dbReference type="GO" id="GO:0005737">
    <property type="term" value="C:cytoplasm"/>
    <property type="evidence" value="ECO:0007669"/>
    <property type="project" value="UniProtKB-SubCell"/>
</dbReference>
<reference evidence="9 10" key="1">
    <citation type="submission" date="2015-11" db="EMBL/GenBank/DDBJ databases">
        <title>Description and complete genome sequence of a novel strain predominating in hypersaline microbial mats and representing a new family of the Bacteriodetes phylum.</title>
        <authorList>
            <person name="Spring S."/>
            <person name="Bunk B."/>
            <person name="Sproer C."/>
            <person name="Klenk H.-P."/>
        </authorList>
    </citation>
    <scope>NUCLEOTIDE SEQUENCE [LARGE SCALE GENOMIC DNA]</scope>
    <source>
        <strain evidence="9 10">L21-Spi-D4</strain>
    </source>
</reference>
<keyword evidence="10" id="KW-1185">Reference proteome</keyword>
<dbReference type="Gene3D" id="3.40.50.1400">
    <property type="match status" value="2"/>
</dbReference>
<evidence type="ECO:0000313" key="9">
    <source>
        <dbReference type="EMBL" id="ALO17169.1"/>
    </source>
</evidence>
<protein>
    <recommendedName>
        <fullName evidence="7">Ferrochelatase</fullName>
        <ecNumber evidence="7">4.98.1.1</ecNumber>
    </recommendedName>
    <alternativeName>
        <fullName evidence="7">Heme synthase</fullName>
    </alternativeName>
    <alternativeName>
        <fullName evidence="7">Protoheme ferro-lyase</fullName>
    </alternativeName>
</protein>
<evidence type="ECO:0000256" key="7">
    <source>
        <dbReference type="HAMAP-Rule" id="MF_00323"/>
    </source>
</evidence>
<dbReference type="EC" id="4.98.1.1" evidence="7"/>
<evidence type="ECO:0000256" key="6">
    <source>
        <dbReference type="ARBA" id="ARBA00024536"/>
    </source>
</evidence>
<dbReference type="OrthoDB" id="9809741at2"/>
<dbReference type="CDD" id="cd03411">
    <property type="entry name" value="Ferrochelatase_N"/>
    <property type="match status" value="1"/>
</dbReference>
<feature type="binding site" evidence="7">
    <location>
        <position position="193"/>
    </location>
    <ligand>
        <name>Fe(2+)</name>
        <dbReference type="ChEBI" id="CHEBI:29033"/>
    </ligand>
</feature>
<comment type="catalytic activity">
    <reaction evidence="6">
        <text>Fe-coproporphyrin III + 2 H(+) = coproporphyrin III + Fe(2+)</text>
        <dbReference type="Rhea" id="RHEA:49572"/>
        <dbReference type="ChEBI" id="CHEBI:15378"/>
        <dbReference type="ChEBI" id="CHEBI:29033"/>
        <dbReference type="ChEBI" id="CHEBI:68438"/>
        <dbReference type="ChEBI" id="CHEBI:131725"/>
        <dbReference type="EC" id="4.99.1.9"/>
    </reaction>
    <physiologicalReaction direction="right-to-left" evidence="6">
        <dbReference type="Rhea" id="RHEA:49574"/>
    </physiologicalReaction>
</comment>
<keyword evidence="7" id="KW-0479">Metal-binding</keyword>
<dbReference type="AlphaFoldDB" id="A0A0S2I4B6"/>
<feature type="binding site" evidence="7">
    <location>
        <position position="293"/>
    </location>
    <ligand>
        <name>Fe(2+)</name>
        <dbReference type="ChEBI" id="CHEBI:29033"/>
    </ligand>
</feature>
<comment type="subcellular location">
    <subcellularLocation>
        <location evidence="7">Cytoplasm</location>
    </subcellularLocation>
</comment>
<keyword evidence="5 7" id="KW-0627">Porphyrin biosynthesis</keyword>
<sequence>MSQKSKALILVNTGTPDKPTVPAVRRYLFQFLNDKRIIDIPWLLRKLLVNLIIVPFRAPKSTKLYQRLWTKHGSPLLIHLEALTKKVEQIIGDEFDVYGAMRYGNPSFRKLFRELEYEGYNEIVIMPLYPQYATSTTESVADIINEILPKWKNKPVIHFVRQFYNHAAFIQAFKKRIAAYEPENYDHVIFSYHGLPLRQIDKMHPGIKSETCPCTEDLPVHGQYCYKATTYHTTRLLARELNLAEEHYTTSYQSRLSKNWLRPFTDETLISLAKAGKKRILIAAPAFVADCLETTIELGHEYKLLFEQHGGEKLEMVESLNDSDDWAKAISMIIKK</sequence>
<keyword evidence="7" id="KW-0963">Cytoplasm</keyword>
<dbReference type="NCBIfam" id="TIGR00109">
    <property type="entry name" value="hemH"/>
    <property type="match status" value="1"/>
</dbReference>
<evidence type="ECO:0000256" key="1">
    <source>
        <dbReference type="ARBA" id="ARBA00007718"/>
    </source>
</evidence>
<dbReference type="GO" id="GO:0046872">
    <property type="term" value="F:metal ion binding"/>
    <property type="evidence" value="ECO:0007669"/>
    <property type="project" value="UniProtKB-KW"/>
</dbReference>
<comment type="similarity">
    <text evidence="1 7 8">Belongs to the ferrochelatase family.</text>
</comment>
<evidence type="ECO:0000256" key="5">
    <source>
        <dbReference type="ARBA" id="ARBA00023244"/>
    </source>
</evidence>
<dbReference type="PATRIC" id="fig|1307839.3.peg.3817"/>
<dbReference type="HAMAP" id="MF_00323">
    <property type="entry name" value="Ferrochelatase"/>
    <property type="match status" value="1"/>
</dbReference>
<dbReference type="GO" id="GO:0004325">
    <property type="term" value="F:ferrochelatase activity"/>
    <property type="evidence" value="ECO:0007669"/>
    <property type="project" value="UniProtKB-UniRule"/>
</dbReference>
<proteinExistence type="inferred from homology"/>
<dbReference type="CDD" id="cd00419">
    <property type="entry name" value="Ferrochelatase_C"/>
    <property type="match status" value="1"/>
</dbReference>
<accession>A0A0S2I4B6</accession>
<keyword evidence="2 7" id="KW-0408">Iron</keyword>
<dbReference type="PANTHER" id="PTHR11108">
    <property type="entry name" value="FERROCHELATASE"/>
    <property type="match status" value="1"/>
</dbReference>